<evidence type="ECO:0000313" key="2">
    <source>
        <dbReference type="EMBL" id="KAK7410959.1"/>
    </source>
</evidence>
<keyword evidence="1" id="KW-0472">Membrane</keyword>
<accession>A0AAN9SZ76</accession>
<organism evidence="2 3">
    <name type="scientific">Psophocarpus tetragonolobus</name>
    <name type="common">Winged bean</name>
    <name type="synonym">Dolichos tetragonolobus</name>
    <dbReference type="NCBI Taxonomy" id="3891"/>
    <lineage>
        <taxon>Eukaryota</taxon>
        <taxon>Viridiplantae</taxon>
        <taxon>Streptophyta</taxon>
        <taxon>Embryophyta</taxon>
        <taxon>Tracheophyta</taxon>
        <taxon>Spermatophyta</taxon>
        <taxon>Magnoliopsida</taxon>
        <taxon>eudicotyledons</taxon>
        <taxon>Gunneridae</taxon>
        <taxon>Pentapetalae</taxon>
        <taxon>rosids</taxon>
        <taxon>fabids</taxon>
        <taxon>Fabales</taxon>
        <taxon>Fabaceae</taxon>
        <taxon>Papilionoideae</taxon>
        <taxon>50 kb inversion clade</taxon>
        <taxon>NPAAA clade</taxon>
        <taxon>indigoferoid/millettioid clade</taxon>
        <taxon>Phaseoleae</taxon>
        <taxon>Psophocarpus</taxon>
    </lineage>
</organism>
<comment type="caution">
    <text evidence="2">The sequence shown here is derived from an EMBL/GenBank/DDBJ whole genome shotgun (WGS) entry which is preliminary data.</text>
</comment>
<dbReference type="EMBL" id="JAYMYS010000001">
    <property type="protein sequence ID" value="KAK7410959.1"/>
    <property type="molecule type" value="Genomic_DNA"/>
</dbReference>
<dbReference type="Proteomes" id="UP001386955">
    <property type="component" value="Unassembled WGS sequence"/>
</dbReference>
<reference evidence="2 3" key="1">
    <citation type="submission" date="2024-01" db="EMBL/GenBank/DDBJ databases">
        <title>The genomes of 5 underutilized Papilionoideae crops provide insights into root nodulation and disease resistanc.</title>
        <authorList>
            <person name="Jiang F."/>
        </authorList>
    </citation>
    <scope>NUCLEOTIDE SEQUENCE [LARGE SCALE GENOMIC DNA]</scope>
    <source>
        <strain evidence="2">DUOXIRENSHENG_FW03</strain>
        <tissue evidence="2">Leaves</tissue>
    </source>
</reference>
<sequence>MGILGKPIGVILDIFMSVESTFDLFIVFPQRIDLFLVTSSHSSHLLTDLDDYSANICVFEYPLHVGKSVLGSVGVGFFGNVSSSSSHVASMTISTAFSSASFVLKSVKFPVQLIMLAFSCVTVFSLSIATASVFLKASMTVSSALFFYSKFLLSSRTSLSLSCAQGP</sequence>
<name>A0AAN9SZ76_PSOTE</name>
<feature type="transmembrane region" description="Helical" evidence="1">
    <location>
        <begin position="113"/>
        <end position="135"/>
    </location>
</feature>
<evidence type="ECO:0000256" key="1">
    <source>
        <dbReference type="SAM" id="Phobius"/>
    </source>
</evidence>
<gene>
    <name evidence="2" type="ORF">VNO78_02232</name>
</gene>
<protein>
    <submittedName>
        <fullName evidence="2">Uncharacterized protein</fullName>
    </submittedName>
</protein>
<keyword evidence="1" id="KW-1133">Transmembrane helix</keyword>
<evidence type="ECO:0000313" key="3">
    <source>
        <dbReference type="Proteomes" id="UP001386955"/>
    </source>
</evidence>
<keyword evidence="1" id="KW-0812">Transmembrane</keyword>
<keyword evidence="3" id="KW-1185">Reference proteome</keyword>
<proteinExistence type="predicted"/>
<dbReference type="AlphaFoldDB" id="A0AAN9SZ76"/>